<gene>
    <name evidence="1" type="ORF">ATANTOWER_026663</name>
</gene>
<accession>A0ABU7B8N4</accession>
<reference evidence="1 2" key="1">
    <citation type="submission" date="2021-07" db="EMBL/GenBank/DDBJ databases">
        <authorList>
            <person name="Palmer J.M."/>
        </authorList>
    </citation>
    <scope>NUCLEOTIDE SEQUENCE [LARGE SCALE GENOMIC DNA]</scope>
    <source>
        <strain evidence="1 2">AT_MEX2019</strain>
        <tissue evidence="1">Muscle</tissue>
    </source>
</reference>
<proteinExistence type="predicted"/>
<organism evidence="1 2">
    <name type="scientific">Ataeniobius toweri</name>
    <dbReference type="NCBI Taxonomy" id="208326"/>
    <lineage>
        <taxon>Eukaryota</taxon>
        <taxon>Metazoa</taxon>
        <taxon>Chordata</taxon>
        <taxon>Craniata</taxon>
        <taxon>Vertebrata</taxon>
        <taxon>Euteleostomi</taxon>
        <taxon>Actinopterygii</taxon>
        <taxon>Neopterygii</taxon>
        <taxon>Teleostei</taxon>
        <taxon>Neoteleostei</taxon>
        <taxon>Acanthomorphata</taxon>
        <taxon>Ovalentaria</taxon>
        <taxon>Atherinomorphae</taxon>
        <taxon>Cyprinodontiformes</taxon>
        <taxon>Goodeidae</taxon>
        <taxon>Ataeniobius</taxon>
    </lineage>
</organism>
<dbReference type="EMBL" id="JAHUTI010045690">
    <property type="protein sequence ID" value="MED6246947.1"/>
    <property type="molecule type" value="Genomic_DNA"/>
</dbReference>
<evidence type="ECO:0000313" key="2">
    <source>
        <dbReference type="Proteomes" id="UP001345963"/>
    </source>
</evidence>
<sequence>MEVEVVPSYKYLGVQLNEKLDRSRHKDSMKEGSEQIVPLEKVLQHGARQVEHANHVFSFSSIQFYLYSANSQRMSSQGTLQSQFNGIIQISIQVHINPNKQCSRIEFIIQIV</sequence>
<protein>
    <submittedName>
        <fullName evidence="1">Uncharacterized protein</fullName>
    </submittedName>
</protein>
<comment type="caution">
    <text evidence="1">The sequence shown here is derived from an EMBL/GenBank/DDBJ whole genome shotgun (WGS) entry which is preliminary data.</text>
</comment>
<dbReference type="Proteomes" id="UP001345963">
    <property type="component" value="Unassembled WGS sequence"/>
</dbReference>
<name>A0ABU7B8N4_9TELE</name>
<evidence type="ECO:0000313" key="1">
    <source>
        <dbReference type="EMBL" id="MED6246947.1"/>
    </source>
</evidence>
<keyword evidence="2" id="KW-1185">Reference proteome</keyword>